<dbReference type="SUPFAM" id="SSF48452">
    <property type="entry name" value="TPR-like"/>
    <property type="match status" value="1"/>
</dbReference>
<feature type="transmembrane region" description="Helical" evidence="4">
    <location>
        <begin position="336"/>
        <end position="356"/>
    </location>
</feature>
<evidence type="ECO:0000313" key="6">
    <source>
        <dbReference type="EMBL" id="RYM36057.1"/>
    </source>
</evidence>
<protein>
    <submittedName>
        <fullName evidence="6">Helix-turn-helix domain-containing protein</fullName>
    </submittedName>
</protein>
<dbReference type="Gene3D" id="1.10.10.60">
    <property type="entry name" value="Homeodomain-like"/>
    <property type="match status" value="2"/>
</dbReference>
<dbReference type="Pfam" id="PF12833">
    <property type="entry name" value="HTH_18"/>
    <property type="match status" value="1"/>
</dbReference>
<dbReference type="InterPro" id="IPR018060">
    <property type="entry name" value="HTH_AraC"/>
</dbReference>
<sequence length="526" mass="61135">MKLIITFILILFSSLHGFSQNIYFDSTYRITAQELIGSDPEQALKNVDLLNSISENNAEKLRALLLKAALLRTYGINNEALSILIKTDSIATLEKDNVSLTRIYGLISTIYRESNLSSTGAIYFKKAKEAIEKIEDENLKNRFRGNIEQESAQIELEKKNNPKAIEHLQKSNEYFLMTGTKADIPYHLANNYGEIAKIYLLLNQTDSAFYYLEKSHEQLSKSQSANSPKKGFIFNGFAQTYMAIGSYEKAEEYFLKAKNIADESNYFELKKEVYFMMSNFYKETKQNDRYIEFNEQYLKLINDDQEARKLVSNKLIESLYQQGVNSKNEQRQNSQIITLLIISVFILMGLLSWYIYNKRQNKKKFLAFIEEKNLAKEEKQVISTDKKAIAPELKEDKNYMSEEKEQAILQQLTKIEKTKFYLDEEISLSSLSTKIGTNQRYLTYVIKKHNESDFPTYINSLRINYIVDCLKNDPKFLLYKISYLAERCGFASHSRFSINFKKITGITPSVFISYIKEENEKKEKAN</sequence>
<evidence type="ECO:0000259" key="5">
    <source>
        <dbReference type="PROSITE" id="PS01124"/>
    </source>
</evidence>
<dbReference type="GO" id="GO:0043565">
    <property type="term" value="F:sequence-specific DNA binding"/>
    <property type="evidence" value="ECO:0007669"/>
    <property type="project" value="InterPro"/>
</dbReference>
<dbReference type="PANTHER" id="PTHR43280:SF2">
    <property type="entry name" value="HTH-TYPE TRANSCRIPTIONAL REGULATOR EXSA"/>
    <property type="match status" value="1"/>
</dbReference>
<keyword evidence="7" id="KW-1185">Reference proteome</keyword>
<dbReference type="Proteomes" id="UP000293952">
    <property type="component" value="Unassembled WGS sequence"/>
</dbReference>
<organism evidence="6 7">
    <name type="scientific">Brumimicrobium glaciale</name>
    <dbReference type="NCBI Taxonomy" id="200475"/>
    <lineage>
        <taxon>Bacteria</taxon>
        <taxon>Pseudomonadati</taxon>
        <taxon>Bacteroidota</taxon>
        <taxon>Flavobacteriia</taxon>
        <taxon>Flavobacteriales</taxon>
        <taxon>Crocinitomicaceae</taxon>
        <taxon>Brumimicrobium</taxon>
    </lineage>
</organism>
<evidence type="ECO:0000256" key="4">
    <source>
        <dbReference type="SAM" id="Phobius"/>
    </source>
</evidence>
<dbReference type="InterPro" id="IPR009057">
    <property type="entry name" value="Homeodomain-like_sf"/>
</dbReference>
<keyword evidence="2" id="KW-0238">DNA-binding</keyword>
<dbReference type="PANTHER" id="PTHR43280">
    <property type="entry name" value="ARAC-FAMILY TRANSCRIPTIONAL REGULATOR"/>
    <property type="match status" value="1"/>
</dbReference>
<comment type="caution">
    <text evidence="6">The sequence shown here is derived from an EMBL/GenBank/DDBJ whole genome shotgun (WGS) entry which is preliminary data.</text>
</comment>
<dbReference type="Pfam" id="PF13424">
    <property type="entry name" value="TPR_12"/>
    <property type="match status" value="1"/>
</dbReference>
<keyword evidence="1" id="KW-0805">Transcription regulation</keyword>
<dbReference type="RefSeq" id="WP_130092422.1">
    <property type="nucleotide sequence ID" value="NZ_SETE01000001.1"/>
</dbReference>
<evidence type="ECO:0000313" key="7">
    <source>
        <dbReference type="Proteomes" id="UP000293952"/>
    </source>
</evidence>
<accession>A0A4Q4KRK7</accession>
<keyword evidence="4" id="KW-1133">Transmembrane helix</keyword>
<feature type="domain" description="HTH araC/xylS-type" evidence="5">
    <location>
        <begin position="422"/>
        <end position="514"/>
    </location>
</feature>
<reference evidence="6 7" key="1">
    <citation type="submission" date="2019-02" db="EMBL/GenBank/DDBJ databases">
        <title>Genome sequence of the sea-ice species Brumimicrobium glaciale.</title>
        <authorList>
            <person name="Bowman J.P."/>
        </authorList>
    </citation>
    <scope>NUCLEOTIDE SEQUENCE [LARGE SCALE GENOMIC DNA]</scope>
    <source>
        <strain evidence="6 7">IC156</strain>
    </source>
</reference>
<dbReference type="EMBL" id="SETE01000001">
    <property type="protein sequence ID" value="RYM36057.1"/>
    <property type="molecule type" value="Genomic_DNA"/>
</dbReference>
<dbReference type="OrthoDB" id="5295174at2"/>
<gene>
    <name evidence="6" type="ORF">ERX46_03410</name>
</gene>
<dbReference type="Gene3D" id="1.25.40.10">
    <property type="entry name" value="Tetratricopeptide repeat domain"/>
    <property type="match status" value="2"/>
</dbReference>
<dbReference type="PROSITE" id="PS01124">
    <property type="entry name" value="HTH_ARAC_FAMILY_2"/>
    <property type="match status" value="1"/>
</dbReference>
<keyword evidence="4" id="KW-0812">Transmembrane</keyword>
<evidence type="ECO:0000256" key="3">
    <source>
        <dbReference type="ARBA" id="ARBA00023163"/>
    </source>
</evidence>
<evidence type="ECO:0000256" key="2">
    <source>
        <dbReference type="ARBA" id="ARBA00023125"/>
    </source>
</evidence>
<keyword evidence="4" id="KW-0472">Membrane</keyword>
<proteinExistence type="predicted"/>
<evidence type="ECO:0000256" key="1">
    <source>
        <dbReference type="ARBA" id="ARBA00023015"/>
    </source>
</evidence>
<dbReference type="SMART" id="SM00342">
    <property type="entry name" value="HTH_ARAC"/>
    <property type="match status" value="1"/>
</dbReference>
<name>A0A4Q4KRK7_9FLAO</name>
<dbReference type="GO" id="GO:0003700">
    <property type="term" value="F:DNA-binding transcription factor activity"/>
    <property type="evidence" value="ECO:0007669"/>
    <property type="project" value="InterPro"/>
</dbReference>
<keyword evidence="3" id="KW-0804">Transcription</keyword>
<dbReference type="InterPro" id="IPR011990">
    <property type="entry name" value="TPR-like_helical_dom_sf"/>
</dbReference>
<dbReference type="SUPFAM" id="SSF46689">
    <property type="entry name" value="Homeodomain-like"/>
    <property type="match status" value="1"/>
</dbReference>
<dbReference type="AlphaFoldDB" id="A0A4Q4KRK7"/>